<dbReference type="SMART" id="SM00490">
    <property type="entry name" value="HELICc"/>
    <property type="match status" value="1"/>
</dbReference>
<evidence type="ECO:0000256" key="2">
    <source>
        <dbReference type="ARBA" id="ARBA00022801"/>
    </source>
</evidence>
<feature type="compositionally biased region" description="Acidic residues" evidence="4">
    <location>
        <begin position="284"/>
        <end position="295"/>
    </location>
</feature>
<dbReference type="CDD" id="cd18008">
    <property type="entry name" value="DEXDc_SHPRH-like"/>
    <property type="match status" value="1"/>
</dbReference>
<dbReference type="Pfam" id="PF00271">
    <property type="entry name" value="Helicase_C"/>
    <property type="match status" value="1"/>
</dbReference>
<proteinExistence type="predicted"/>
<dbReference type="Pfam" id="PF00176">
    <property type="entry name" value="SNF2-rel_dom"/>
    <property type="match status" value="1"/>
</dbReference>
<evidence type="ECO:0000259" key="5">
    <source>
        <dbReference type="PROSITE" id="PS51194"/>
    </source>
</evidence>
<dbReference type="InterPro" id="IPR049730">
    <property type="entry name" value="SNF2/RAD54-like_C"/>
</dbReference>
<dbReference type="InterPro" id="IPR000330">
    <property type="entry name" value="SNF2_N"/>
</dbReference>
<dbReference type="GO" id="GO:0016787">
    <property type="term" value="F:hydrolase activity"/>
    <property type="evidence" value="ECO:0007669"/>
    <property type="project" value="UniProtKB-KW"/>
</dbReference>
<dbReference type="GO" id="GO:0005634">
    <property type="term" value="C:nucleus"/>
    <property type="evidence" value="ECO:0007669"/>
    <property type="project" value="TreeGrafter"/>
</dbReference>
<protein>
    <recommendedName>
        <fullName evidence="5">Helicase C-terminal domain-containing protein</fullName>
    </recommendedName>
</protein>
<evidence type="ECO:0000256" key="1">
    <source>
        <dbReference type="ARBA" id="ARBA00022741"/>
    </source>
</evidence>
<dbReference type="EMBL" id="NIDN02000017">
    <property type="protein sequence ID" value="RLM00335.1"/>
    <property type="molecule type" value="Genomic_DNA"/>
</dbReference>
<dbReference type="InterPro" id="IPR027417">
    <property type="entry name" value="P-loop_NTPase"/>
</dbReference>
<evidence type="ECO:0000256" key="4">
    <source>
        <dbReference type="SAM" id="MobiDB-lite"/>
    </source>
</evidence>
<sequence length="897" mass="102212">MSLKRLLNPTDAEDERERNLRNRDELHFCPTFAGRERWALDTTQDDHDPFLFSQDVPFNNGVGDQDMIFVDQFDSNQQIDGSLFDQASSLQLGPENAPPSRTSSTPMELITQRDGNDVDDSELNVQVCYGMVVHQKVELVGNGQELQEKVSKLKENNQWKQKFHIRHSSDKQLFLVFADGVDLGYLSEKMVRAVETLVHLPRFELEAFTSLDVIIDAIRRARKQSDAAIRVKINFYGLKDSRDRVGKELSDKGLFLQCPNMDTRRPGVTYDNPHILQLDGMEGMDETDTEEEEEGATSSPEVDSPQESDEDFQETIAEVFRSLRRGERLNRLEGALPLIYAASMPSHQEEALDFMTQRETGCISADYRLWQPKLINGEQWFCHVITHTQQQERPDESGGGILADEMGMGKSLTTLVLIGKTMGDARQWVEHKKHLPGASLAETPCRATLVIVPSRVNTWLREIDNHLNASLKVMVYHGMLRKDSIKDIECYDIVITTYNTLAKEHDGKLLGRGKSPLHDFAWYRVVLDEGTPIQNSLADLASLLAFLQVRPFHEPSIFRHWIANPFGVKERKQRAIQSLSVLLEAICLRRTIERVDIPREKEEIRIVRLTAQERAQYKLMYADMERFIIQQAGVYNDGTSAFGMFQVWLQLRSFCNHGTYQPRFAWAKQNVLDEEVGSVRSLTRNSWDRCLACRQPLPIVTRDRRPSSNAEPDGRLHCPLCESLRVSSRSGQASSETNEGSKMHDNFLLPEGYSSKMQALTADIRKDLGTTKSIVFSCWTRTLDLIARHLRLAKIQFERIDGKTLSSQRQKILDRFDGTNEVPVMIMTTGTGAFGLNLQSVNRVFIVEPQWNPSVESQAVARAIRLGQEQQVLVTRYLVEDSIEEVNRTRPSILVRG</sequence>
<feature type="domain" description="Helicase C-terminal" evidence="5">
    <location>
        <begin position="763"/>
        <end position="897"/>
    </location>
</feature>
<dbReference type="SUPFAM" id="SSF52540">
    <property type="entry name" value="P-loop containing nucleoside triphosphate hydrolases"/>
    <property type="match status" value="2"/>
</dbReference>
<keyword evidence="1" id="KW-0547">Nucleotide-binding</keyword>
<reference evidence="6 7" key="1">
    <citation type="submission" date="2018-08" db="EMBL/GenBank/DDBJ databases">
        <title>Draft genome sequences of two Aspergillus turcosus clinical strains isolated from bronchoalveolar lavage fluid: one azole-susceptible and the other azole-resistant.</title>
        <authorList>
            <person name="Parent-Michaud M."/>
            <person name="Dufresne P.J."/>
            <person name="Fournier E."/>
            <person name="Martineau C."/>
            <person name="Moreira S."/>
            <person name="Perkins V."/>
            <person name="De Repentigny L."/>
            <person name="Dufresne S.F."/>
        </authorList>
    </citation>
    <scope>NUCLEOTIDE SEQUENCE [LARGE SCALE GENOMIC DNA]</scope>
    <source>
        <strain evidence="6">HMR AF 1038</strain>
    </source>
</reference>
<dbReference type="InterPro" id="IPR038718">
    <property type="entry name" value="SNF2-like_sf"/>
</dbReference>
<dbReference type="CDD" id="cd18793">
    <property type="entry name" value="SF2_C_SNF"/>
    <property type="match status" value="1"/>
</dbReference>
<dbReference type="SMART" id="SM00487">
    <property type="entry name" value="DEXDc"/>
    <property type="match status" value="1"/>
</dbReference>
<accession>A0A3R7HYH5</accession>
<evidence type="ECO:0000313" key="6">
    <source>
        <dbReference type="EMBL" id="RLM00335.1"/>
    </source>
</evidence>
<dbReference type="InterPro" id="IPR014001">
    <property type="entry name" value="Helicase_ATP-bd"/>
</dbReference>
<dbReference type="InterPro" id="IPR050628">
    <property type="entry name" value="SNF2_RAD54_helicase_TF"/>
</dbReference>
<dbReference type="Proteomes" id="UP000215289">
    <property type="component" value="Unassembled WGS sequence"/>
</dbReference>
<dbReference type="OrthoDB" id="448448at2759"/>
<dbReference type="PANTHER" id="PTHR45626">
    <property type="entry name" value="TRANSCRIPTION TERMINATION FACTOR 2-RELATED"/>
    <property type="match status" value="1"/>
</dbReference>
<dbReference type="GO" id="GO:0008094">
    <property type="term" value="F:ATP-dependent activity, acting on DNA"/>
    <property type="evidence" value="ECO:0007669"/>
    <property type="project" value="TreeGrafter"/>
</dbReference>
<dbReference type="STRING" id="1245748.A0A3R7HYH5"/>
<organism evidence="6 7">
    <name type="scientific">Aspergillus turcosus</name>
    <dbReference type="NCBI Taxonomy" id="1245748"/>
    <lineage>
        <taxon>Eukaryota</taxon>
        <taxon>Fungi</taxon>
        <taxon>Dikarya</taxon>
        <taxon>Ascomycota</taxon>
        <taxon>Pezizomycotina</taxon>
        <taxon>Eurotiomycetes</taxon>
        <taxon>Eurotiomycetidae</taxon>
        <taxon>Eurotiales</taxon>
        <taxon>Aspergillaceae</taxon>
        <taxon>Aspergillus</taxon>
        <taxon>Aspergillus subgen. Fumigati</taxon>
    </lineage>
</organism>
<dbReference type="AlphaFoldDB" id="A0A3R7HYH5"/>
<gene>
    <name evidence="6" type="ORF">CFD26_108161</name>
</gene>
<keyword evidence="3" id="KW-0067">ATP-binding</keyword>
<evidence type="ECO:0000256" key="3">
    <source>
        <dbReference type="ARBA" id="ARBA00022840"/>
    </source>
</evidence>
<dbReference type="GO" id="GO:0005524">
    <property type="term" value="F:ATP binding"/>
    <property type="evidence" value="ECO:0007669"/>
    <property type="project" value="UniProtKB-KW"/>
</dbReference>
<dbReference type="Gene3D" id="3.40.50.300">
    <property type="entry name" value="P-loop containing nucleotide triphosphate hydrolases"/>
    <property type="match status" value="1"/>
</dbReference>
<keyword evidence="2" id="KW-0378">Hydrolase</keyword>
<dbReference type="GO" id="GO:0006281">
    <property type="term" value="P:DNA repair"/>
    <property type="evidence" value="ECO:0007669"/>
    <property type="project" value="TreeGrafter"/>
</dbReference>
<dbReference type="PROSITE" id="PS51194">
    <property type="entry name" value="HELICASE_CTER"/>
    <property type="match status" value="1"/>
</dbReference>
<dbReference type="PANTHER" id="PTHR45626:SF52">
    <property type="entry name" value="SINGLE-STRANDED DNA-DEPENDENT ATPASE (EUROFUNG)"/>
    <property type="match status" value="1"/>
</dbReference>
<dbReference type="InterPro" id="IPR001650">
    <property type="entry name" value="Helicase_C-like"/>
</dbReference>
<name>A0A3R7HYH5_9EURO</name>
<dbReference type="Gene3D" id="3.40.50.10810">
    <property type="entry name" value="Tandem AAA-ATPase domain"/>
    <property type="match status" value="2"/>
</dbReference>
<keyword evidence="7" id="KW-1185">Reference proteome</keyword>
<evidence type="ECO:0000313" key="7">
    <source>
        <dbReference type="Proteomes" id="UP000215289"/>
    </source>
</evidence>
<comment type="caution">
    <text evidence="6">The sequence shown here is derived from an EMBL/GenBank/DDBJ whole genome shotgun (WGS) entry which is preliminary data.</text>
</comment>
<feature type="region of interest" description="Disordered" evidence="4">
    <location>
        <begin position="284"/>
        <end position="312"/>
    </location>
</feature>